<comment type="caution">
    <text evidence="6">The sequence shown here is derived from an EMBL/GenBank/DDBJ whole genome shotgun (WGS) entry which is preliminary data.</text>
</comment>
<accession>A0A8J2S2C3</accession>
<feature type="domain" description="C1q" evidence="5">
    <location>
        <begin position="324"/>
        <end position="466"/>
    </location>
</feature>
<reference evidence="6" key="1">
    <citation type="submission" date="2021-11" db="EMBL/GenBank/DDBJ databases">
        <authorList>
            <person name="Schell T."/>
        </authorList>
    </citation>
    <scope>NUCLEOTIDE SEQUENCE</scope>
    <source>
        <strain evidence="6">M5</strain>
    </source>
</reference>
<keyword evidence="4" id="KW-1133">Transmembrane helix</keyword>
<dbReference type="PROSITE" id="PS50871">
    <property type="entry name" value="C1Q"/>
    <property type="match status" value="2"/>
</dbReference>
<evidence type="ECO:0000313" key="6">
    <source>
        <dbReference type="EMBL" id="CAH0113506.1"/>
    </source>
</evidence>
<evidence type="ECO:0000259" key="5">
    <source>
        <dbReference type="PROSITE" id="PS50871"/>
    </source>
</evidence>
<evidence type="ECO:0000256" key="1">
    <source>
        <dbReference type="ARBA" id="ARBA00004613"/>
    </source>
</evidence>
<dbReference type="SUPFAM" id="SSF49842">
    <property type="entry name" value="TNF-like"/>
    <property type="match status" value="3"/>
</dbReference>
<evidence type="ECO:0000256" key="2">
    <source>
        <dbReference type="ARBA" id="ARBA00022525"/>
    </source>
</evidence>
<dbReference type="OrthoDB" id="10070467at2759"/>
<comment type="subcellular location">
    <subcellularLocation>
        <location evidence="1">Secreted</location>
    </subcellularLocation>
</comment>
<keyword evidence="4" id="KW-0472">Membrane</keyword>
<dbReference type="Gene3D" id="2.60.120.40">
    <property type="match status" value="3"/>
</dbReference>
<keyword evidence="2" id="KW-0964">Secreted</keyword>
<organism evidence="6 7">
    <name type="scientific">Daphnia galeata</name>
    <dbReference type="NCBI Taxonomy" id="27404"/>
    <lineage>
        <taxon>Eukaryota</taxon>
        <taxon>Metazoa</taxon>
        <taxon>Ecdysozoa</taxon>
        <taxon>Arthropoda</taxon>
        <taxon>Crustacea</taxon>
        <taxon>Branchiopoda</taxon>
        <taxon>Diplostraca</taxon>
        <taxon>Cladocera</taxon>
        <taxon>Anomopoda</taxon>
        <taxon>Daphniidae</taxon>
        <taxon>Daphnia</taxon>
    </lineage>
</organism>
<gene>
    <name evidence="6" type="ORF">DGAL_LOCUS17403</name>
</gene>
<keyword evidence="4" id="KW-0812">Transmembrane</keyword>
<dbReference type="InterPro" id="IPR050822">
    <property type="entry name" value="Cerebellin_Synaptic_Org"/>
</dbReference>
<dbReference type="GO" id="GO:0005615">
    <property type="term" value="C:extracellular space"/>
    <property type="evidence" value="ECO:0007669"/>
    <property type="project" value="TreeGrafter"/>
</dbReference>
<name>A0A8J2S2C3_9CRUS</name>
<proteinExistence type="predicted"/>
<evidence type="ECO:0000256" key="3">
    <source>
        <dbReference type="ARBA" id="ARBA00022729"/>
    </source>
</evidence>
<keyword evidence="3" id="KW-0732">Signal</keyword>
<keyword evidence="7" id="KW-1185">Reference proteome</keyword>
<sequence length="466" mass="52122">MPLSEMSRLLPKDRKLRKWVITVLIITFLLVASLMIYSVIQIALHLFRLLFKNLSLFMSTVEGNYTQVNTTIPYENEYVNTGGAMNLTTGVFRAPIAGTYVFNFNAPRYSSDQNVPLCLNVRMDLNNLPVANGPICGYSYEKWTEASLVAVLDLKQNDTVGVYLQQGEIRGDYSVRSNHSHTHFTGFLMYEKSAFHAFRTNDSFASRRNDTVPFHGVNTNVGSNFDLETSTFTAPINGTYYFQFIGSSSTTTDVNLQKNDVELMGYGYTRSMHWGSAGFHSLWQLQEGDKVCTKLAMGKLEEASKESKITNLVGFLVAEEEYDSFNTSVYFHVARTSGLYAGNNNKLVVNYTVVHSNEGDGMNAASGIFKAPQPGIYAFHFTAHKGTGYISPMDSCSTVIQMHNNLTIGVGSNCDMTYSAPIFFHSILHLEIDDEIKMVMTEGDMMGADHYNESARFSGYLIYPDE</sequence>
<dbReference type="PANTHER" id="PTHR22923:SF62">
    <property type="entry name" value="CVP18"/>
    <property type="match status" value="1"/>
</dbReference>
<evidence type="ECO:0000256" key="4">
    <source>
        <dbReference type="SAM" id="Phobius"/>
    </source>
</evidence>
<evidence type="ECO:0000313" key="7">
    <source>
        <dbReference type="Proteomes" id="UP000789390"/>
    </source>
</evidence>
<feature type="domain" description="C1q" evidence="5">
    <location>
        <begin position="188"/>
        <end position="323"/>
    </location>
</feature>
<dbReference type="PANTHER" id="PTHR22923">
    <property type="entry name" value="CEREBELLIN-RELATED"/>
    <property type="match status" value="1"/>
</dbReference>
<dbReference type="AlphaFoldDB" id="A0A8J2S2C3"/>
<dbReference type="EMBL" id="CAKKLH010000341">
    <property type="protein sequence ID" value="CAH0113506.1"/>
    <property type="molecule type" value="Genomic_DNA"/>
</dbReference>
<protein>
    <recommendedName>
        <fullName evidence="5">C1q domain-containing protein</fullName>
    </recommendedName>
</protein>
<dbReference type="InterPro" id="IPR001073">
    <property type="entry name" value="C1q_dom"/>
</dbReference>
<dbReference type="SMART" id="SM00110">
    <property type="entry name" value="C1Q"/>
    <property type="match status" value="1"/>
</dbReference>
<dbReference type="Proteomes" id="UP000789390">
    <property type="component" value="Unassembled WGS sequence"/>
</dbReference>
<feature type="transmembrane region" description="Helical" evidence="4">
    <location>
        <begin position="21"/>
        <end position="47"/>
    </location>
</feature>
<dbReference type="Pfam" id="PF00386">
    <property type="entry name" value="C1q"/>
    <property type="match status" value="3"/>
</dbReference>
<dbReference type="InterPro" id="IPR008983">
    <property type="entry name" value="Tumour_necrosis_fac-like_dom"/>
</dbReference>